<gene>
    <name evidence="2" type="ORF">JKV55_10005</name>
</gene>
<dbReference type="RefSeq" id="WP_202084793.1">
    <property type="nucleotide sequence ID" value="NZ_JAERTZ010000021.1"/>
</dbReference>
<protein>
    <submittedName>
        <fullName evidence="2">Short-chain fatty acid transporter</fullName>
    </submittedName>
</protein>
<name>A0ABS1QS36_9GAMM</name>
<keyword evidence="1" id="KW-0812">Transmembrane</keyword>
<evidence type="ECO:0000313" key="2">
    <source>
        <dbReference type="EMBL" id="MBL1377660.1"/>
    </source>
</evidence>
<feature type="transmembrane region" description="Helical" evidence="1">
    <location>
        <begin position="252"/>
        <end position="271"/>
    </location>
</feature>
<proteinExistence type="predicted"/>
<dbReference type="EMBL" id="JAERTZ010000021">
    <property type="protein sequence ID" value="MBL1377660.1"/>
    <property type="molecule type" value="Genomic_DNA"/>
</dbReference>
<reference evidence="3" key="1">
    <citation type="submission" date="2021-01" db="EMBL/GenBank/DDBJ databases">
        <title>Genome public.</title>
        <authorList>
            <person name="Liu C."/>
            <person name="Sun Q."/>
        </authorList>
    </citation>
    <scope>NUCLEOTIDE SEQUENCE [LARGE SCALE GENOMIC DNA]</scope>
    <source>
        <strain evidence="3">CGMCC 1.18722</strain>
    </source>
</reference>
<keyword evidence="3" id="KW-1185">Reference proteome</keyword>
<sequence>MLNKTMATTERKSFFGHFTNVCTRIFDRYLPDPLVIVVLITIAIMATGIILKGHTPTAMLNYWMDGFWTLHTFAMQMVLILVAGFVVATTPLFKHLVSRVACAAKTPGSAIVLVTLVSLAASWLNWGIGLVVGAVLAKELAKRIAGVDYRLLISSAYSGFLIWHAGLSGSVPLTLATPGNFLEESVGLIPTNLTLFSAFNITLVVTMFIVLPLTNYLLMKSIDKPFTLTANTDEPKHCKAKITRPAEHIEQALWPALLIAIMGFAGITTYAVQGGGLNLNIIIFALLFAGIGLHKSLRNFLDQMNEAVKGASGVIIQFPFYAGVMGMMSQSGLASDFAQLFVDISSADTLPVWSFLSAGIINMFIPSGGGQWAVQGPILMEAAQALNADVPKVAMAFAWGDSWTNMLQPFWALPALAIAGLKARDIMGYCAIVMLVTGAIIGLALLLG</sequence>
<dbReference type="PANTHER" id="PTHR41983">
    <property type="entry name" value="SHORT-CHAIN FATTY ACID TRANSPORTER-RELATED"/>
    <property type="match status" value="1"/>
</dbReference>
<comment type="caution">
    <text evidence="2">The sequence shown here is derived from an EMBL/GenBank/DDBJ whole genome shotgun (WGS) entry which is preliminary data.</text>
</comment>
<dbReference type="PANTHER" id="PTHR41983:SF2">
    <property type="entry name" value="SHORT-CHAIN FATTY ACID TRANSPORTER-RELATED"/>
    <property type="match status" value="1"/>
</dbReference>
<feature type="transmembrane region" description="Helical" evidence="1">
    <location>
        <begin position="34"/>
        <end position="55"/>
    </location>
</feature>
<accession>A0ABS1QS36</accession>
<feature type="transmembrane region" description="Helical" evidence="1">
    <location>
        <begin position="195"/>
        <end position="218"/>
    </location>
</feature>
<evidence type="ECO:0000313" key="3">
    <source>
        <dbReference type="Proteomes" id="UP000638570"/>
    </source>
</evidence>
<dbReference type="Pfam" id="PF02667">
    <property type="entry name" value="SCFA_trans"/>
    <property type="match status" value="1"/>
</dbReference>
<dbReference type="Proteomes" id="UP000638570">
    <property type="component" value="Unassembled WGS sequence"/>
</dbReference>
<keyword evidence="1" id="KW-0472">Membrane</keyword>
<evidence type="ECO:0000256" key="1">
    <source>
        <dbReference type="SAM" id="Phobius"/>
    </source>
</evidence>
<organism evidence="2 3">
    <name type="scientific">Zobellella iuensis</name>
    <dbReference type="NCBI Taxonomy" id="2803811"/>
    <lineage>
        <taxon>Bacteria</taxon>
        <taxon>Pseudomonadati</taxon>
        <taxon>Pseudomonadota</taxon>
        <taxon>Gammaproteobacteria</taxon>
        <taxon>Aeromonadales</taxon>
        <taxon>Aeromonadaceae</taxon>
        <taxon>Zobellella</taxon>
    </lineage>
</organism>
<keyword evidence="1" id="KW-1133">Transmembrane helix</keyword>
<feature type="transmembrane region" description="Helical" evidence="1">
    <location>
        <begin position="277"/>
        <end position="294"/>
    </location>
</feature>
<feature type="transmembrane region" description="Helical" evidence="1">
    <location>
        <begin position="110"/>
        <end position="137"/>
    </location>
</feature>
<feature type="transmembrane region" description="Helical" evidence="1">
    <location>
        <begin position="426"/>
        <end position="447"/>
    </location>
</feature>
<dbReference type="InterPro" id="IPR006160">
    <property type="entry name" value="SCFA_transpt_AtoE"/>
</dbReference>
<feature type="transmembrane region" description="Helical" evidence="1">
    <location>
        <begin position="67"/>
        <end position="90"/>
    </location>
</feature>